<dbReference type="PANTHER" id="PTHR48081:SF32">
    <property type="entry name" value="ALPHA_BETA HYDROLASE FOLD-3 DOMAIN-CONTAINING PROTEIN"/>
    <property type="match status" value="1"/>
</dbReference>
<keyword evidence="5" id="KW-1185">Reference proteome</keyword>
<comment type="similarity">
    <text evidence="1">Belongs to the 'GDXG' lipolytic enzyme family.</text>
</comment>
<evidence type="ECO:0000256" key="1">
    <source>
        <dbReference type="ARBA" id="ARBA00010515"/>
    </source>
</evidence>
<evidence type="ECO:0000256" key="3">
    <source>
        <dbReference type="PIRSR" id="PIRSR037251-1"/>
    </source>
</evidence>
<dbReference type="GeneID" id="102377871"/>
<dbReference type="InterPro" id="IPR050300">
    <property type="entry name" value="GDXG_lipolytic_enzyme"/>
</dbReference>
<evidence type="ECO:0000259" key="4">
    <source>
        <dbReference type="Pfam" id="PF07859"/>
    </source>
</evidence>
<feature type="active site" evidence="3">
    <location>
        <position position="298"/>
    </location>
</feature>
<accession>A0A3Q0G291</accession>
<dbReference type="STRING" id="38654.A0A3Q0G291"/>
<organism evidence="5 6">
    <name type="scientific">Alligator sinensis</name>
    <name type="common">Chinese alligator</name>
    <dbReference type="NCBI Taxonomy" id="38654"/>
    <lineage>
        <taxon>Eukaryota</taxon>
        <taxon>Metazoa</taxon>
        <taxon>Chordata</taxon>
        <taxon>Craniata</taxon>
        <taxon>Vertebrata</taxon>
        <taxon>Euteleostomi</taxon>
        <taxon>Archelosauria</taxon>
        <taxon>Archosauria</taxon>
        <taxon>Crocodylia</taxon>
        <taxon>Alligatoridae</taxon>
        <taxon>Alligatorinae</taxon>
        <taxon>Alligator</taxon>
    </lineage>
</organism>
<dbReference type="SUPFAM" id="SSF53474">
    <property type="entry name" value="alpha/beta-Hydrolases"/>
    <property type="match status" value="1"/>
</dbReference>
<protein>
    <submittedName>
        <fullName evidence="6">Arylacetamide deacetylase-like 4</fullName>
    </submittedName>
</protein>
<dbReference type="InterPro" id="IPR013094">
    <property type="entry name" value="AB_hydrolase_3"/>
</dbReference>
<feature type="active site" evidence="3">
    <location>
        <position position="328"/>
    </location>
</feature>
<feature type="active site" evidence="3">
    <location>
        <position position="144"/>
    </location>
</feature>
<dbReference type="Proteomes" id="UP000189705">
    <property type="component" value="Unplaced"/>
</dbReference>
<dbReference type="PANTHER" id="PTHR48081">
    <property type="entry name" value="AB HYDROLASE SUPERFAMILY PROTEIN C4A8.06C"/>
    <property type="match status" value="1"/>
</dbReference>
<reference evidence="6" key="1">
    <citation type="submission" date="2025-08" db="UniProtKB">
        <authorList>
            <consortium name="RefSeq"/>
        </authorList>
    </citation>
    <scope>IDENTIFICATION</scope>
</reference>
<dbReference type="AlphaFoldDB" id="A0A3Q0G291"/>
<proteinExistence type="inferred from homology"/>
<feature type="domain" description="Alpha/beta hydrolase fold-3" evidence="4">
    <location>
        <begin position="265"/>
        <end position="331"/>
    </location>
</feature>
<name>A0A3Q0G291_ALLSI</name>
<dbReference type="KEGG" id="asn:102377871"/>
<gene>
    <name evidence="6" type="primary">LOC102377871</name>
</gene>
<dbReference type="InParanoid" id="A0A3Q0G291"/>
<dbReference type="RefSeq" id="XP_025053871.1">
    <property type="nucleotide sequence ID" value="XM_025198086.1"/>
</dbReference>
<evidence type="ECO:0000313" key="6">
    <source>
        <dbReference type="RefSeq" id="XP_025053871.1"/>
    </source>
</evidence>
<dbReference type="InterPro" id="IPR029058">
    <property type="entry name" value="AB_hydrolase_fold"/>
</dbReference>
<feature type="domain" description="Alpha/beta hydrolase fold-3" evidence="4">
    <location>
        <begin position="66"/>
        <end position="217"/>
    </location>
</feature>
<dbReference type="InterPro" id="IPR017157">
    <property type="entry name" value="Arylacetamide_deacetylase"/>
</dbReference>
<keyword evidence="2" id="KW-0378">Hydrolase</keyword>
<evidence type="ECO:0000256" key="2">
    <source>
        <dbReference type="ARBA" id="ARBA00022801"/>
    </source>
</evidence>
<dbReference type="Pfam" id="PF07859">
    <property type="entry name" value="Abhydrolase_3"/>
    <property type="match status" value="2"/>
</dbReference>
<sequence length="358" mass="40513">MTTIYTVGKGLEKMGICHFHTYMRFVLHKKKHKADPKLFIKNLQFEKVPVRVYEPRAPSAGLRKGIIFFHGGGGVFGSVDTHDNVCRYIARESEAVVASVEYRLAPENKPPAQYEDCLTAAIHFMRNSEDYTVDPTRIITAGDSAGAYLAAIVTQTLSSSPNLPKLRAQVLMCPFVQGLDFNLPSYQQYCRIPILSREEVAFFALQWLKGDTSMLKPALEGAHIPPEIRLKYRKWLSPDNIPKEFKVKGYKPHFPTEYREDIYKQIKQLCDPVAAPLIADDAIVCQLPETFLMTCEYDVLRDDGLLYKKRLEDCGVPVTWYHGENAFHGIINLFDSGMLTFPAGKKALDNIVSFLRGL</sequence>
<dbReference type="PIRSF" id="PIRSF037251">
    <property type="entry name" value="Arylacetamide_deacetylase"/>
    <property type="match status" value="1"/>
</dbReference>
<dbReference type="GO" id="GO:0052689">
    <property type="term" value="F:carboxylic ester hydrolase activity"/>
    <property type="evidence" value="ECO:0007669"/>
    <property type="project" value="InterPro"/>
</dbReference>
<evidence type="ECO:0000313" key="5">
    <source>
        <dbReference type="Proteomes" id="UP000189705"/>
    </source>
</evidence>
<dbReference type="Gene3D" id="3.40.50.1820">
    <property type="entry name" value="alpha/beta hydrolase"/>
    <property type="match status" value="1"/>
</dbReference>
<dbReference type="GO" id="GO:0016020">
    <property type="term" value="C:membrane"/>
    <property type="evidence" value="ECO:0007669"/>
    <property type="project" value="InterPro"/>
</dbReference>